<dbReference type="Pfam" id="PF13205">
    <property type="entry name" value="Big_5"/>
    <property type="match status" value="1"/>
</dbReference>
<evidence type="ECO:0000259" key="3">
    <source>
        <dbReference type="Pfam" id="PF13205"/>
    </source>
</evidence>
<dbReference type="RefSeq" id="WP_168679460.1">
    <property type="nucleotide sequence ID" value="NZ_JAAXOY010000386.1"/>
</dbReference>
<comment type="caution">
    <text evidence="4">The sequence shown here is derived from an EMBL/GenBank/DDBJ whole genome shotgun (WGS) entry which is preliminary data.</text>
</comment>
<evidence type="ECO:0000256" key="2">
    <source>
        <dbReference type="SAM" id="MobiDB-lite"/>
    </source>
</evidence>
<keyword evidence="5" id="KW-1185">Reference proteome</keyword>
<dbReference type="EMBL" id="JAAXOY010000386">
    <property type="protein sequence ID" value="NKY40531.1"/>
    <property type="molecule type" value="Genomic_DNA"/>
</dbReference>
<keyword evidence="1" id="KW-0732">Signal</keyword>
<evidence type="ECO:0000256" key="1">
    <source>
        <dbReference type="ARBA" id="ARBA00022729"/>
    </source>
</evidence>
<evidence type="ECO:0000313" key="4">
    <source>
        <dbReference type="EMBL" id="NKY40531.1"/>
    </source>
</evidence>
<dbReference type="InterPro" id="IPR032812">
    <property type="entry name" value="SbsA_Ig"/>
</dbReference>
<dbReference type="InterPro" id="IPR014755">
    <property type="entry name" value="Cu-Rt/internalin_Ig-like"/>
</dbReference>
<evidence type="ECO:0000313" key="5">
    <source>
        <dbReference type="Proteomes" id="UP000777774"/>
    </source>
</evidence>
<feature type="non-terminal residue" evidence="4">
    <location>
        <position position="1"/>
    </location>
</feature>
<feature type="region of interest" description="Disordered" evidence="2">
    <location>
        <begin position="1"/>
        <end position="49"/>
    </location>
</feature>
<organism evidence="4 5">
    <name type="scientific">Cellulomonas septica</name>
    <dbReference type="NCBI Taxonomy" id="285080"/>
    <lineage>
        <taxon>Bacteria</taxon>
        <taxon>Bacillati</taxon>
        <taxon>Actinomycetota</taxon>
        <taxon>Actinomycetes</taxon>
        <taxon>Micrococcales</taxon>
        <taxon>Cellulomonadaceae</taxon>
        <taxon>Cellulomonas</taxon>
    </lineage>
</organism>
<sequence length="640" mass="65207">VTATSTVRAAAGVPLDRAPADPGPSDDTASTAQPLVGGSTTATLSPEGDVDWYSVDAPAAGAYRVTALGTGVSGTGVEQLLNAMVEVRDTAGLVLAQSPDPLSGLPPTLLVQLAAPGTMLVGVSNANGSAPLPQYRYRLDVERVDSEAPPAPTTRAWWTGATPAPHASGVAARPTVRLGFARELRTADLTASRVRLLDQSGAAVAATVGWDAPNRTVTVTPTSDLAAGHHYSVVVAGVRDTAGETLPAPVRVPFTVGAGGDRYTAVEPFRLVDTRQPAPDDSFGPVVSGRRLVVSLAGDVPPDATAVVVSVASTMHDSIGNVRVFPVAADGSGPAPRVANLNVVPGVDQPNLATVQLGPGQTIAVMPEGPLAHLVLDVFGYYSPGGASGYVPVSPTRVLDTRDGTGAPAGPVTGGHWVDLTVSGTHGVPADATAVVLNVAGTGVRGGTFVSVLPTPDLGVTWTGPTTSNLNLYPGRDQANLVTVKVGEDGRVRFWVDRSATHLVADLAGYYSPSGRDGLVPVAPTRVADTRSALGFAGILRSGVPADVRIGGTPAVPAHATAAVVNLAGVQPASGTHVRAFPTTVPATLPDVASINLVPGRDESNMAVLTLGDGGRSTFYARSSDVHVVVDVFGWFRTYR</sequence>
<accession>A0ABX1K2L8</accession>
<feature type="domain" description="SbsA Ig-like" evidence="3">
    <location>
        <begin position="160"/>
        <end position="255"/>
    </location>
</feature>
<feature type="compositionally biased region" description="Polar residues" evidence="2">
    <location>
        <begin position="27"/>
        <end position="44"/>
    </location>
</feature>
<dbReference type="Proteomes" id="UP000777774">
    <property type="component" value="Unassembled WGS sequence"/>
</dbReference>
<proteinExistence type="predicted"/>
<protein>
    <submittedName>
        <fullName evidence="4">Ig-like domain-containing protein</fullName>
    </submittedName>
</protein>
<gene>
    <name evidence="4" type="ORF">HGA02_13645</name>
</gene>
<reference evidence="4 5" key="1">
    <citation type="submission" date="2020-04" db="EMBL/GenBank/DDBJ databases">
        <title>MicrobeNet Type strains.</title>
        <authorList>
            <person name="Nicholson A.C."/>
        </authorList>
    </citation>
    <scope>NUCLEOTIDE SEQUENCE [LARGE SCALE GENOMIC DNA]</scope>
    <source>
        <strain evidence="4 5">ATCC BAA-787</strain>
    </source>
</reference>
<dbReference type="Gene3D" id="2.60.40.1220">
    <property type="match status" value="1"/>
</dbReference>
<dbReference type="Gene3D" id="2.60.120.380">
    <property type="match status" value="1"/>
</dbReference>
<name>A0ABX1K2L8_9CELL</name>